<dbReference type="PANTHER" id="PTHR30032">
    <property type="entry name" value="N-ACETYLMURAMOYL-L-ALANINE AMIDASE-RELATED"/>
    <property type="match status" value="1"/>
</dbReference>
<evidence type="ECO:0000313" key="4">
    <source>
        <dbReference type="EMBL" id="RDY23255.1"/>
    </source>
</evidence>
<dbReference type="InterPro" id="IPR051922">
    <property type="entry name" value="Bact_Sporulation_Assoc"/>
</dbReference>
<gene>
    <name evidence="4" type="ORF">CHF27_008915</name>
</gene>
<comment type="caution">
    <text evidence="4">The sequence shown here is derived from an EMBL/GenBank/DDBJ whole genome shotgun (WGS) entry which is preliminary data.</text>
</comment>
<dbReference type="PANTHER" id="PTHR30032:SF8">
    <property type="entry name" value="GERMINATION-SPECIFIC N-ACETYLMURAMOYL-L-ALANINE AMIDASE"/>
    <property type="match status" value="1"/>
</dbReference>
<dbReference type="Proteomes" id="UP000243494">
    <property type="component" value="Unassembled WGS sequence"/>
</dbReference>
<dbReference type="InterPro" id="IPR042229">
    <property type="entry name" value="Listeria/Bacterioides_rpt_sf"/>
</dbReference>
<organism evidence="4 5">
    <name type="scientific">Romboutsia maritimum</name>
    <dbReference type="NCBI Taxonomy" id="2020948"/>
    <lineage>
        <taxon>Bacteria</taxon>
        <taxon>Bacillati</taxon>
        <taxon>Bacillota</taxon>
        <taxon>Clostridia</taxon>
        <taxon>Peptostreptococcales</taxon>
        <taxon>Peptostreptococcaceae</taxon>
        <taxon>Romboutsia</taxon>
    </lineage>
</organism>
<dbReference type="Gene3D" id="2.60.40.4270">
    <property type="entry name" value="Listeria-Bacteroides repeat domain"/>
    <property type="match status" value="1"/>
</dbReference>
<dbReference type="RefSeq" id="WP_199533651.1">
    <property type="nucleotide sequence ID" value="NZ_NOJZ02000015.1"/>
</dbReference>
<dbReference type="Pfam" id="PF04122">
    <property type="entry name" value="CW_binding_2"/>
    <property type="match status" value="3"/>
</dbReference>
<evidence type="ECO:0000256" key="1">
    <source>
        <dbReference type="ARBA" id="ARBA00004196"/>
    </source>
</evidence>
<dbReference type="Gene3D" id="3.40.50.12090">
    <property type="match status" value="2"/>
</dbReference>
<dbReference type="NCBIfam" id="TIGR02543">
    <property type="entry name" value="List_Bact_rpt"/>
    <property type="match status" value="1"/>
</dbReference>
<dbReference type="Pfam" id="PF18449">
    <property type="entry name" value="Endotoxin_C2"/>
    <property type="match status" value="1"/>
</dbReference>
<reference evidence="4 5" key="1">
    <citation type="journal article" date="2017" name="Genome Announc.">
        <title>Draft Genome Sequence of Romboutsia maritimum sp. nov. Strain CCRI-22766(T), Isolated from Coastal Estuarine Mud.</title>
        <authorList>
            <person name="Maheux A.F."/>
            <person name="Boudreau D.K."/>
            <person name="Berube E."/>
            <person name="Boissinot M."/>
            <person name="Raymond F."/>
            <person name="Brodeur S."/>
            <person name="Corbeil J."/>
            <person name="Brightwell G."/>
            <person name="Broda D."/>
            <person name="Omar R.F."/>
            <person name="Bergeron M.G."/>
        </authorList>
    </citation>
    <scope>NUCLEOTIDE SEQUENCE [LARGE SCALE GENOMIC DNA]</scope>
    <source>
        <strain evidence="4 5">CCRI-22766</strain>
    </source>
</reference>
<protein>
    <submittedName>
        <fullName evidence="4">Hemagglutinin</fullName>
    </submittedName>
</protein>
<dbReference type="AlphaFoldDB" id="A0A371IS10"/>
<dbReference type="EMBL" id="NOJZ02000015">
    <property type="protein sequence ID" value="RDY23255.1"/>
    <property type="molecule type" value="Genomic_DNA"/>
</dbReference>
<accession>A0A371IS10</accession>
<dbReference type="Pfam" id="PF09479">
    <property type="entry name" value="Flg_new"/>
    <property type="match status" value="1"/>
</dbReference>
<feature type="compositionally biased region" description="Basic and acidic residues" evidence="2">
    <location>
        <begin position="473"/>
        <end position="488"/>
    </location>
</feature>
<feature type="region of interest" description="Disordered" evidence="2">
    <location>
        <begin position="458"/>
        <end position="518"/>
    </location>
</feature>
<feature type="non-terminal residue" evidence="4">
    <location>
        <position position="678"/>
    </location>
</feature>
<dbReference type="InterPro" id="IPR013378">
    <property type="entry name" value="InlB-like_B-rpt"/>
</dbReference>
<keyword evidence="5" id="KW-1185">Reference proteome</keyword>
<evidence type="ECO:0000259" key="3">
    <source>
        <dbReference type="Pfam" id="PF18449"/>
    </source>
</evidence>
<feature type="domain" description="Pesticidal crystal protein Cry1Aa" evidence="3">
    <location>
        <begin position="594"/>
        <end position="654"/>
    </location>
</feature>
<comment type="subcellular location">
    <subcellularLocation>
        <location evidence="1">Cell envelope</location>
    </subcellularLocation>
</comment>
<dbReference type="FunFam" id="3.40.50.12090:FF:000001">
    <property type="entry name" value="Cell surface protein"/>
    <property type="match status" value="1"/>
</dbReference>
<evidence type="ECO:0000256" key="2">
    <source>
        <dbReference type="SAM" id="MobiDB-lite"/>
    </source>
</evidence>
<sequence>MNVPKRVLTLLTITLAIGANNANISNADTVSANLVGQGRWETAIKISSDGWKSASEAVIVNESSIPDALSATPFAQAKNAPILLTQNNKLDSRTKSELKRLGVKKVYLIGGSAVLSQDVEKQIKAEGITTDRVSGSDRYETSLELAKRLDNTKRISEIAVVNGDKGLADAVSVGAPAAQNNMPVILAHPTEGTKVANNFIKSKSIKKSYVIGGEAVVSKSIENSLPNAKRIGGATRNDTNAKVVEEFYKSSSLKNVYVAKDGMKNRDQLIDALSVGVLAAKNESPVIIVGSKLADSQRNLLKTKSVEKITQVGGNGNEAAFDELKKNQIASTKEVKTVKELKDAVSNAKANDVIDFKPTSTIDEKFTIETNSAITVKLNGKFTKTITIDMPNGDVINNATVEDIIIEDVKNGTFVNNGTISAMTVKDANGCKIENGKDGKIINVEIVKGAKNVDFKNKGTVDKIDNDSSSTDIDNKGKIEKVTGDREPSISGTKPYKNTSGSSSSSSGGGGGSSSSSTKSYTLTFDVDGGSAVSKNTVKSGEKITLPTAPTKTESVFEGWYTDKACTIKFDASKGITSNTTIYAKWTAQAEAEKVKAATEEVNGLFTDESKKALKSEVNEEKIAGAEVLVNGLKNGEVKNNLIKEIGAARNLLKAQGEEKAEAEKVKAATEEVNGLFT</sequence>
<dbReference type="GO" id="GO:0030313">
    <property type="term" value="C:cell envelope"/>
    <property type="evidence" value="ECO:0007669"/>
    <property type="project" value="UniProtKB-SubCell"/>
</dbReference>
<proteinExistence type="predicted"/>
<dbReference type="InterPro" id="IPR054544">
    <property type="entry name" value="Pest_crys_Cry1Aa_dom-IV"/>
</dbReference>
<name>A0A371IS10_9FIRM</name>
<dbReference type="InterPro" id="IPR007253">
    <property type="entry name" value="Cell_wall-bd_2"/>
</dbReference>
<evidence type="ECO:0000313" key="5">
    <source>
        <dbReference type="Proteomes" id="UP000243494"/>
    </source>
</evidence>
<feature type="compositionally biased region" description="Polar residues" evidence="2">
    <location>
        <begin position="490"/>
        <end position="499"/>
    </location>
</feature>